<proteinExistence type="predicted"/>
<keyword evidence="1" id="KW-0472">Membrane</keyword>
<name>A0AAD5XZG6_9FUNG</name>
<reference evidence="2" key="1">
    <citation type="submission" date="2020-05" db="EMBL/GenBank/DDBJ databases">
        <title>Phylogenomic resolution of chytrid fungi.</title>
        <authorList>
            <person name="Stajich J.E."/>
            <person name="Amses K."/>
            <person name="Simmons R."/>
            <person name="Seto K."/>
            <person name="Myers J."/>
            <person name="Bonds A."/>
            <person name="Quandt C.A."/>
            <person name="Barry K."/>
            <person name="Liu P."/>
            <person name="Grigoriev I."/>
            <person name="Longcore J.E."/>
            <person name="James T.Y."/>
        </authorList>
    </citation>
    <scope>NUCLEOTIDE SEQUENCE</scope>
    <source>
        <strain evidence="2">JEL0476</strain>
    </source>
</reference>
<organism evidence="2 3">
    <name type="scientific">Clydaea vesicula</name>
    <dbReference type="NCBI Taxonomy" id="447962"/>
    <lineage>
        <taxon>Eukaryota</taxon>
        <taxon>Fungi</taxon>
        <taxon>Fungi incertae sedis</taxon>
        <taxon>Chytridiomycota</taxon>
        <taxon>Chytridiomycota incertae sedis</taxon>
        <taxon>Chytridiomycetes</taxon>
        <taxon>Lobulomycetales</taxon>
        <taxon>Lobulomycetaceae</taxon>
        <taxon>Clydaea</taxon>
    </lineage>
</organism>
<dbReference type="EMBL" id="JADGJW010000009">
    <property type="protein sequence ID" value="KAJ3227884.1"/>
    <property type="molecule type" value="Genomic_DNA"/>
</dbReference>
<keyword evidence="3" id="KW-1185">Reference proteome</keyword>
<accession>A0AAD5XZG6</accession>
<feature type="transmembrane region" description="Helical" evidence="1">
    <location>
        <begin position="28"/>
        <end position="47"/>
    </location>
</feature>
<gene>
    <name evidence="2" type="ORF">HK099_008294</name>
</gene>
<keyword evidence="1" id="KW-0812">Transmembrane</keyword>
<comment type="caution">
    <text evidence="2">The sequence shown here is derived from an EMBL/GenBank/DDBJ whole genome shotgun (WGS) entry which is preliminary data.</text>
</comment>
<evidence type="ECO:0000313" key="2">
    <source>
        <dbReference type="EMBL" id="KAJ3227884.1"/>
    </source>
</evidence>
<dbReference type="Proteomes" id="UP001211065">
    <property type="component" value="Unassembled WGS sequence"/>
</dbReference>
<evidence type="ECO:0000313" key="3">
    <source>
        <dbReference type="Proteomes" id="UP001211065"/>
    </source>
</evidence>
<keyword evidence="1" id="KW-1133">Transmembrane helix</keyword>
<protein>
    <submittedName>
        <fullName evidence="2">Uncharacterized protein</fullName>
    </submittedName>
</protein>
<dbReference type="AlphaFoldDB" id="A0AAD5XZG6"/>
<evidence type="ECO:0000256" key="1">
    <source>
        <dbReference type="SAM" id="Phobius"/>
    </source>
</evidence>
<sequence length="303" mass="34503">MEKQSLLENQSNHHPVLPNKKRVRNCKVLKTSLFLVVLTALITLISFPNVLVNLKNDLVRVQSWEKFTAVGSTVVNEKYHFVWRNIWDQQSSKFRIDALALKHDKGDSDVDLNQRIKMATDFLIQGNRGESIDQDLIKSHGGPVTILYDNGGFYGIYAKDDKPACRHYSHEIELPNLNPLDGAKFHGVQYVHKIFVADKYTNLNLPRHEHDKGPKESSLWIESFSKKPLAAEGKGKVEKNGKKYDLHVFHTFYKFGSWVDSSQLTLPESIEEICVDGGKGDGLRDISIELPHFSEFLSSLDIM</sequence>